<evidence type="ECO:0000313" key="3">
    <source>
        <dbReference type="Proteomes" id="UP000001968"/>
    </source>
</evidence>
<dbReference type="Proteomes" id="UP000001968">
    <property type="component" value="Chromosome"/>
</dbReference>
<accession>Q0B099</accession>
<feature type="transmembrane region" description="Helical" evidence="1">
    <location>
        <begin position="88"/>
        <end position="110"/>
    </location>
</feature>
<dbReference type="HOGENOM" id="CLU_120441_2_4_9"/>
<organism evidence="2 3">
    <name type="scientific">Syntrophomonas wolfei subsp. wolfei (strain DSM 2245B / Goettingen)</name>
    <dbReference type="NCBI Taxonomy" id="335541"/>
    <lineage>
        <taxon>Bacteria</taxon>
        <taxon>Bacillati</taxon>
        <taxon>Bacillota</taxon>
        <taxon>Clostridia</taxon>
        <taxon>Eubacteriales</taxon>
        <taxon>Syntrophomonadaceae</taxon>
        <taxon>Syntrophomonas</taxon>
    </lineage>
</organism>
<evidence type="ECO:0000313" key="2">
    <source>
        <dbReference type="EMBL" id="ABI67605.1"/>
    </source>
</evidence>
<protein>
    <recommendedName>
        <fullName evidence="4">Phage holin family protein</fullName>
    </recommendedName>
</protein>
<sequence>MQGWVLRWFLNILAIVITAALLENFELTLWGAIVGSIFLGIVNAVIRPLLIILTLPLNIVTLGLFTFVINGVMLWITSATVKGFDIHGFGWAIVSALLISIISFIISFFIDDRTFRFRN</sequence>
<keyword evidence="1" id="KW-1133">Transmembrane helix</keyword>
<dbReference type="PANTHER" id="PTHR37309:SF1">
    <property type="entry name" value="SLR0284 PROTEIN"/>
    <property type="match status" value="1"/>
</dbReference>
<gene>
    <name evidence="2" type="ordered locus">Swol_0255</name>
</gene>
<evidence type="ECO:0000256" key="1">
    <source>
        <dbReference type="SAM" id="Phobius"/>
    </source>
</evidence>
<evidence type="ECO:0008006" key="4">
    <source>
        <dbReference type="Google" id="ProtNLM"/>
    </source>
</evidence>
<dbReference type="PANTHER" id="PTHR37309">
    <property type="entry name" value="SLR0284 PROTEIN"/>
    <property type="match status" value="1"/>
</dbReference>
<keyword evidence="1" id="KW-0812">Transmembrane</keyword>
<proteinExistence type="predicted"/>
<dbReference type="KEGG" id="swo:Swol_0255"/>
<keyword evidence="1" id="KW-0472">Membrane</keyword>
<name>Q0B099_SYNWW</name>
<dbReference type="EMBL" id="CP000448">
    <property type="protein sequence ID" value="ABI67605.1"/>
    <property type="molecule type" value="Genomic_DNA"/>
</dbReference>
<dbReference type="Pfam" id="PF04020">
    <property type="entry name" value="Phage_holin_4_2"/>
    <property type="match status" value="1"/>
</dbReference>
<keyword evidence="3" id="KW-1185">Reference proteome</keyword>
<dbReference type="OrthoDB" id="7205479at2"/>
<feature type="transmembrane region" description="Helical" evidence="1">
    <location>
        <begin position="53"/>
        <end position="76"/>
    </location>
</feature>
<dbReference type="InterPro" id="IPR007165">
    <property type="entry name" value="Phage_holin_4_2"/>
</dbReference>
<dbReference type="AlphaFoldDB" id="Q0B099"/>
<feature type="transmembrane region" description="Helical" evidence="1">
    <location>
        <begin position="28"/>
        <end position="46"/>
    </location>
</feature>
<feature type="transmembrane region" description="Helical" evidence="1">
    <location>
        <begin position="5"/>
        <end position="22"/>
    </location>
</feature>
<reference evidence="3" key="1">
    <citation type="journal article" date="2010" name="Environ. Microbiol.">
        <title>The genome of Syntrophomonas wolfei: new insights into syntrophic metabolism and biohydrogen production.</title>
        <authorList>
            <person name="Sieber J.R."/>
            <person name="Sims D.R."/>
            <person name="Han C."/>
            <person name="Kim E."/>
            <person name="Lykidis A."/>
            <person name="Lapidus A.L."/>
            <person name="McDonnald E."/>
            <person name="Rohlin L."/>
            <person name="Culley D.E."/>
            <person name="Gunsalus R."/>
            <person name="McInerney M.J."/>
        </authorList>
    </citation>
    <scope>NUCLEOTIDE SEQUENCE [LARGE SCALE GENOMIC DNA]</scope>
    <source>
        <strain evidence="3">DSM 2245B / Goettingen</strain>
    </source>
</reference>
<dbReference type="eggNOG" id="COG1950">
    <property type="taxonomic scope" value="Bacteria"/>
</dbReference>
<dbReference type="RefSeq" id="WP_011639714.1">
    <property type="nucleotide sequence ID" value="NC_008346.1"/>
</dbReference>